<feature type="domain" description="BZIP" evidence="8">
    <location>
        <begin position="297"/>
        <end position="360"/>
    </location>
</feature>
<evidence type="ECO:0000256" key="1">
    <source>
        <dbReference type="ARBA" id="ARBA00004123"/>
    </source>
</evidence>
<reference evidence="9 10" key="1">
    <citation type="journal article" date="2021" name="Elife">
        <title>Chloroplast acquisition without the gene transfer in kleptoplastic sea slugs, Plakobranchus ocellatus.</title>
        <authorList>
            <person name="Maeda T."/>
            <person name="Takahashi S."/>
            <person name="Yoshida T."/>
            <person name="Shimamura S."/>
            <person name="Takaki Y."/>
            <person name="Nagai Y."/>
            <person name="Toyoda A."/>
            <person name="Suzuki Y."/>
            <person name="Arimoto A."/>
            <person name="Ishii H."/>
            <person name="Satoh N."/>
            <person name="Nishiyama T."/>
            <person name="Hasebe M."/>
            <person name="Maruyama T."/>
            <person name="Minagawa J."/>
            <person name="Obokata J."/>
            <person name="Shigenobu S."/>
        </authorList>
    </citation>
    <scope>NUCLEOTIDE SEQUENCE [LARGE SCALE GENOMIC DNA]</scope>
</reference>
<dbReference type="SMART" id="SM00338">
    <property type="entry name" value="BRLZ"/>
    <property type="match status" value="1"/>
</dbReference>
<feature type="region of interest" description="Disordered" evidence="7">
    <location>
        <begin position="39"/>
        <end position="61"/>
    </location>
</feature>
<dbReference type="GO" id="GO:0005634">
    <property type="term" value="C:nucleus"/>
    <property type="evidence" value="ECO:0007669"/>
    <property type="project" value="UniProtKB-SubCell"/>
</dbReference>
<dbReference type="PROSITE" id="PS00036">
    <property type="entry name" value="BZIP_BASIC"/>
    <property type="match status" value="1"/>
</dbReference>
<keyword evidence="3" id="KW-0805">Transcription regulation</keyword>
<dbReference type="FunFam" id="1.20.5.170:FF:000021">
    <property type="entry name" value="Cyclic AMP-dependent transcription factor ATF-4"/>
    <property type="match status" value="1"/>
</dbReference>
<evidence type="ECO:0000259" key="8">
    <source>
        <dbReference type="PROSITE" id="PS50217"/>
    </source>
</evidence>
<dbReference type="InterPro" id="IPR046347">
    <property type="entry name" value="bZIP_sf"/>
</dbReference>
<dbReference type="Gene3D" id="1.20.5.170">
    <property type="match status" value="1"/>
</dbReference>
<feature type="compositionally biased region" description="Polar residues" evidence="7">
    <location>
        <begin position="41"/>
        <end position="61"/>
    </location>
</feature>
<comment type="similarity">
    <text evidence="2">Belongs to the bZIP family.</text>
</comment>
<accession>A0AAV4GWT4</accession>
<evidence type="ECO:0000256" key="2">
    <source>
        <dbReference type="ARBA" id="ARBA00007163"/>
    </source>
</evidence>
<feature type="region of interest" description="Disordered" evidence="7">
    <location>
        <begin position="260"/>
        <end position="285"/>
    </location>
</feature>
<dbReference type="SUPFAM" id="SSF57959">
    <property type="entry name" value="Leucine zipper domain"/>
    <property type="match status" value="1"/>
</dbReference>
<evidence type="ECO:0000256" key="4">
    <source>
        <dbReference type="ARBA" id="ARBA00023125"/>
    </source>
</evidence>
<dbReference type="GO" id="GO:0000977">
    <property type="term" value="F:RNA polymerase II transcription regulatory region sequence-specific DNA binding"/>
    <property type="evidence" value="ECO:0007669"/>
    <property type="project" value="TreeGrafter"/>
</dbReference>
<name>A0AAV4GWT4_9GAST</name>
<dbReference type="PROSITE" id="PS50217">
    <property type="entry name" value="BZIP"/>
    <property type="match status" value="1"/>
</dbReference>
<comment type="subcellular location">
    <subcellularLocation>
        <location evidence="1">Nucleus</location>
    </subcellularLocation>
</comment>
<evidence type="ECO:0000313" key="10">
    <source>
        <dbReference type="Proteomes" id="UP000762676"/>
    </source>
</evidence>
<evidence type="ECO:0000313" key="9">
    <source>
        <dbReference type="EMBL" id="GFR90157.1"/>
    </source>
</evidence>
<dbReference type="PANTHER" id="PTHR13044:SF14">
    <property type="entry name" value="CRYPTOCEPHAL, ISOFORM A"/>
    <property type="match status" value="1"/>
</dbReference>
<dbReference type="InterPro" id="IPR004827">
    <property type="entry name" value="bZIP"/>
</dbReference>
<evidence type="ECO:0000256" key="7">
    <source>
        <dbReference type="SAM" id="MobiDB-lite"/>
    </source>
</evidence>
<evidence type="ECO:0000256" key="6">
    <source>
        <dbReference type="ARBA" id="ARBA00023242"/>
    </source>
</evidence>
<dbReference type="GO" id="GO:0001228">
    <property type="term" value="F:DNA-binding transcription activator activity, RNA polymerase II-specific"/>
    <property type="evidence" value="ECO:0007669"/>
    <property type="project" value="TreeGrafter"/>
</dbReference>
<dbReference type="AlphaFoldDB" id="A0AAV4GWT4"/>
<proteinExistence type="inferred from homology"/>
<dbReference type="EMBL" id="BMAT01008649">
    <property type="protein sequence ID" value="GFR90157.1"/>
    <property type="molecule type" value="Genomic_DNA"/>
</dbReference>
<dbReference type="Proteomes" id="UP000762676">
    <property type="component" value="Unassembled WGS sequence"/>
</dbReference>
<keyword evidence="6" id="KW-0539">Nucleus</keyword>
<keyword evidence="10" id="KW-1185">Reference proteome</keyword>
<comment type="caution">
    <text evidence="9">The sequence shown here is derived from an EMBL/GenBank/DDBJ whole genome shotgun (WGS) entry which is preliminary data.</text>
</comment>
<dbReference type="PANTHER" id="PTHR13044">
    <property type="entry name" value="ACTIVATING TRANSCRIPTION FACTOR ATF 4/5"/>
    <property type="match status" value="1"/>
</dbReference>
<keyword evidence="4" id="KW-0238">DNA-binding</keyword>
<keyword evidence="5" id="KW-0804">Transcription</keyword>
<dbReference type="Pfam" id="PF00170">
    <property type="entry name" value="bZIP_1"/>
    <property type="match status" value="1"/>
</dbReference>
<dbReference type="CDD" id="cd14692">
    <property type="entry name" value="bZIP_ATF4"/>
    <property type="match status" value="1"/>
</dbReference>
<sequence length="368" mass="40723">METSLWNDSFLMDGDWGLDLPFHQENGLFGDLKSEGHVGGTDTSSFQPQDSAEASFSSEISNDDGSLGLDWMESSDFSRYLNQLDGFDSKLEVEPLFSSIQEPLHLITDQPAVENQLNLKSFTGLKTFGQAVSSAESTVDEIGFDALLSAPESPEQVIPVIKFEVNTKTEASPALFISEDGIFDELQFSHVTDLGDTSLCLDSGVDLINSPLSADDVDSLFSASEPTSPSSINSQDESISIIKASPELYKIISTSSLGVSKRVSPYPKSKLKKEPRSLPQRRTPAQPVPEHVILEQVNKKDRKKLQNKNAAIRYRQKKKDEAMGIKSEEQILEEHNTSLKTKVEDLEREIKYMKGLMHDIYKAKGLIA</sequence>
<gene>
    <name evidence="9" type="ORF">ElyMa_004297600</name>
</gene>
<evidence type="ECO:0000256" key="5">
    <source>
        <dbReference type="ARBA" id="ARBA00023163"/>
    </source>
</evidence>
<organism evidence="9 10">
    <name type="scientific">Elysia marginata</name>
    <dbReference type="NCBI Taxonomy" id="1093978"/>
    <lineage>
        <taxon>Eukaryota</taxon>
        <taxon>Metazoa</taxon>
        <taxon>Spiralia</taxon>
        <taxon>Lophotrochozoa</taxon>
        <taxon>Mollusca</taxon>
        <taxon>Gastropoda</taxon>
        <taxon>Heterobranchia</taxon>
        <taxon>Euthyneura</taxon>
        <taxon>Panpulmonata</taxon>
        <taxon>Sacoglossa</taxon>
        <taxon>Placobranchoidea</taxon>
        <taxon>Plakobranchidae</taxon>
        <taxon>Elysia</taxon>
    </lineage>
</organism>
<protein>
    <submittedName>
        <fullName evidence="9">Cyclic AMP-dependent transcription factor ATF-4-like</fullName>
    </submittedName>
</protein>
<evidence type="ECO:0000256" key="3">
    <source>
        <dbReference type="ARBA" id="ARBA00023015"/>
    </source>
</evidence>